<protein>
    <submittedName>
        <fullName evidence="7">GMC family oxidoreductase</fullName>
    </submittedName>
</protein>
<keyword evidence="2" id="KW-0285">Flavoprotein</keyword>
<dbReference type="EMBL" id="JAMSKV010000012">
    <property type="protein sequence ID" value="MCQ8279452.1"/>
    <property type="molecule type" value="Genomic_DNA"/>
</dbReference>
<sequence length="505" mass="53936">MMRRFAPNETVDVVVVGTGAGAGPLLARFAAAGLSIVALEAGRFRNPKNFTPDELGSPDLYWMGERLSAGETPEAFGSNNSGIGVGGSTLHWGAFTPRPDPREFRLRSETGQGEDWPLSVAELLPFIERVERDIGVSGPSHYPWDAGRSYAMPPVALNAPAQKMQRGCAALGIVTANAPAAVLTRARSGRSNCRNCGACHQGCRNDAKASTANTYIPEAIAGGAEIRTGCMAVDIEQSADGRVRSIVYRKDGVLHSQKCRALFLCAGAVETPRLLLHSEAGNSNGQVGRNYMAHIATQVWGSFDDEMRMNKGYPSSLMTEDFLRPKDADFASGYLIQSLGVMPATWANAMGRGREIRGQALTNALLGYNRAGGIGINGDCLPSDGNHLTLSDEVDESGMRKPLVTFSYGANETAMDAHALRTMRQIWEAAGATDIWVAPRSAHTIGTCRMGGDPDRNVVDGVGRSHEIDNLWICDNSTFPSAMAANPALTQMALSLRTAEAFLAS</sequence>
<evidence type="ECO:0000256" key="4">
    <source>
        <dbReference type="ARBA" id="ARBA00023002"/>
    </source>
</evidence>
<dbReference type="InterPro" id="IPR000172">
    <property type="entry name" value="GMC_OxRdtase_N"/>
</dbReference>
<comment type="similarity">
    <text evidence="1">Belongs to the GMC oxidoreductase family.</text>
</comment>
<dbReference type="Proteomes" id="UP001524587">
    <property type="component" value="Unassembled WGS sequence"/>
</dbReference>
<evidence type="ECO:0000313" key="8">
    <source>
        <dbReference type="Proteomes" id="UP001524587"/>
    </source>
</evidence>
<evidence type="ECO:0000256" key="3">
    <source>
        <dbReference type="ARBA" id="ARBA00022827"/>
    </source>
</evidence>
<dbReference type="Pfam" id="PF00732">
    <property type="entry name" value="GMC_oxred_N"/>
    <property type="match status" value="1"/>
</dbReference>
<gene>
    <name evidence="7" type="ORF">NFI95_13480</name>
</gene>
<dbReference type="SUPFAM" id="SSF51905">
    <property type="entry name" value="FAD/NAD(P)-binding domain"/>
    <property type="match status" value="1"/>
</dbReference>
<evidence type="ECO:0000256" key="1">
    <source>
        <dbReference type="ARBA" id="ARBA00010790"/>
    </source>
</evidence>
<keyword evidence="4" id="KW-0560">Oxidoreductase</keyword>
<dbReference type="PANTHER" id="PTHR46056:SF12">
    <property type="entry name" value="LONG-CHAIN-ALCOHOL OXIDASE"/>
    <property type="match status" value="1"/>
</dbReference>
<accession>A0ABT1WB33</accession>
<evidence type="ECO:0000313" key="7">
    <source>
        <dbReference type="EMBL" id="MCQ8279452.1"/>
    </source>
</evidence>
<dbReference type="InterPro" id="IPR007867">
    <property type="entry name" value="GMC_OxRtase_C"/>
</dbReference>
<dbReference type="Pfam" id="PF05199">
    <property type="entry name" value="GMC_oxred_C"/>
    <property type="match status" value="1"/>
</dbReference>
<dbReference type="Gene3D" id="3.50.50.60">
    <property type="entry name" value="FAD/NAD(P)-binding domain"/>
    <property type="match status" value="2"/>
</dbReference>
<comment type="caution">
    <text evidence="7">The sequence shown here is derived from an EMBL/GenBank/DDBJ whole genome shotgun (WGS) entry which is preliminary data.</text>
</comment>
<name>A0ABT1WB33_9PROT</name>
<evidence type="ECO:0000259" key="6">
    <source>
        <dbReference type="Pfam" id="PF05199"/>
    </source>
</evidence>
<proteinExistence type="inferred from homology"/>
<organism evidence="7 8">
    <name type="scientific">Endosaccharibacter trunci</name>
    <dbReference type="NCBI Taxonomy" id="2812733"/>
    <lineage>
        <taxon>Bacteria</taxon>
        <taxon>Pseudomonadati</taxon>
        <taxon>Pseudomonadota</taxon>
        <taxon>Alphaproteobacteria</taxon>
        <taxon>Acetobacterales</taxon>
        <taxon>Acetobacteraceae</taxon>
        <taxon>Endosaccharibacter</taxon>
    </lineage>
</organism>
<keyword evidence="3" id="KW-0274">FAD</keyword>
<reference evidence="7 8" key="1">
    <citation type="submission" date="2022-06" db="EMBL/GenBank/DDBJ databases">
        <title>Endosaccharibacter gen. nov., sp. nov., endophytic bacteria isolated from sugarcane.</title>
        <authorList>
            <person name="Pitiwittayakul N."/>
            <person name="Yukphan P."/>
            <person name="Charoenyingcharoen P."/>
            <person name="Tanasupawat S."/>
        </authorList>
    </citation>
    <scope>NUCLEOTIDE SEQUENCE [LARGE SCALE GENOMIC DNA]</scope>
    <source>
        <strain evidence="7 8">KSS8</strain>
    </source>
</reference>
<evidence type="ECO:0000256" key="2">
    <source>
        <dbReference type="ARBA" id="ARBA00022630"/>
    </source>
</evidence>
<evidence type="ECO:0000259" key="5">
    <source>
        <dbReference type="Pfam" id="PF00732"/>
    </source>
</evidence>
<dbReference type="RefSeq" id="WP_422864935.1">
    <property type="nucleotide sequence ID" value="NZ_JAMSKV010000012.1"/>
</dbReference>
<dbReference type="SUPFAM" id="SSF54373">
    <property type="entry name" value="FAD-linked reductases, C-terminal domain"/>
    <property type="match status" value="1"/>
</dbReference>
<feature type="domain" description="Glucose-methanol-choline oxidoreductase N-terminal" evidence="5">
    <location>
        <begin position="158"/>
        <end position="295"/>
    </location>
</feature>
<dbReference type="InterPro" id="IPR036188">
    <property type="entry name" value="FAD/NAD-bd_sf"/>
</dbReference>
<feature type="domain" description="Glucose-methanol-choline oxidoreductase C-terminal" evidence="6">
    <location>
        <begin position="383"/>
        <end position="494"/>
    </location>
</feature>
<dbReference type="PANTHER" id="PTHR46056">
    <property type="entry name" value="LONG-CHAIN-ALCOHOL OXIDASE"/>
    <property type="match status" value="1"/>
</dbReference>
<keyword evidence="8" id="KW-1185">Reference proteome</keyword>